<evidence type="ECO:0000256" key="2">
    <source>
        <dbReference type="ARBA" id="ARBA00022801"/>
    </source>
</evidence>
<accession>S9QVJ7</accession>
<dbReference type="Pfam" id="PF02156">
    <property type="entry name" value="Glyco_hydro_26"/>
    <property type="match status" value="1"/>
</dbReference>
<dbReference type="eggNOG" id="COG1404">
    <property type="taxonomic scope" value="Bacteria"/>
</dbReference>
<dbReference type="InterPro" id="IPR022790">
    <property type="entry name" value="GH26_dom"/>
</dbReference>
<keyword evidence="2 4" id="KW-0378">Hydrolase</keyword>
<dbReference type="PANTHER" id="PTHR40079:SF4">
    <property type="entry name" value="GH26 DOMAIN-CONTAINING PROTEIN-RELATED"/>
    <property type="match status" value="1"/>
</dbReference>
<dbReference type="PRINTS" id="PR00739">
    <property type="entry name" value="GLHYDRLASE26"/>
</dbReference>
<dbReference type="SUPFAM" id="SSF50405">
    <property type="entry name" value="Actin-crosslinking proteins"/>
    <property type="match status" value="1"/>
</dbReference>
<dbReference type="PROSITE" id="PS51764">
    <property type="entry name" value="GH26"/>
    <property type="match status" value="1"/>
</dbReference>
<reference evidence="6" key="1">
    <citation type="submission" date="2013-05" db="EMBL/GenBank/DDBJ databases">
        <title>Genome assembly of Cystobacter fuscus DSM 2262.</title>
        <authorList>
            <person name="Sharma G."/>
            <person name="Khatri I."/>
            <person name="Kaur C."/>
            <person name="Mayilraj S."/>
            <person name="Subramanian S."/>
        </authorList>
    </citation>
    <scope>NUCLEOTIDE SEQUENCE [LARGE SCALE GENOMIC DNA]</scope>
    <source>
        <strain evidence="6">DSM 2262</strain>
    </source>
</reference>
<dbReference type="SUPFAM" id="SSF51445">
    <property type="entry name" value="(Trans)glycosidases"/>
    <property type="match status" value="1"/>
</dbReference>
<comment type="caution">
    <text evidence="6">The sequence shown here is derived from an EMBL/GenBank/DDBJ whole genome shotgun (WGS) entry which is preliminary data.</text>
</comment>
<dbReference type="GO" id="GO:0016985">
    <property type="term" value="F:mannan endo-1,4-beta-mannosidase activity"/>
    <property type="evidence" value="ECO:0007669"/>
    <property type="project" value="InterPro"/>
</dbReference>
<evidence type="ECO:0000256" key="3">
    <source>
        <dbReference type="ARBA" id="ARBA00023295"/>
    </source>
</evidence>
<evidence type="ECO:0000313" key="7">
    <source>
        <dbReference type="Proteomes" id="UP000011682"/>
    </source>
</evidence>
<organism evidence="6 7">
    <name type="scientific">Cystobacter fuscus (strain ATCC 25194 / DSM 2262 / NBRC 100088 / M29)</name>
    <dbReference type="NCBI Taxonomy" id="1242864"/>
    <lineage>
        <taxon>Bacteria</taxon>
        <taxon>Pseudomonadati</taxon>
        <taxon>Myxococcota</taxon>
        <taxon>Myxococcia</taxon>
        <taxon>Myxococcales</taxon>
        <taxon>Cystobacterineae</taxon>
        <taxon>Archangiaceae</taxon>
        <taxon>Cystobacter</taxon>
    </lineage>
</organism>
<dbReference type="InterPro" id="IPR008999">
    <property type="entry name" value="Actin-crosslinking"/>
</dbReference>
<dbReference type="GO" id="GO:0006080">
    <property type="term" value="P:substituted mannan metabolic process"/>
    <property type="evidence" value="ECO:0007669"/>
    <property type="project" value="InterPro"/>
</dbReference>
<keyword evidence="3 4" id="KW-0326">Glycosidase</keyword>
<name>S9QVJ7_CYSF2</name>
<evidence type="ECO:0000313" key="6">
    <source>
        <dbReference type="EMBL" id="EPX60668.1"/>
    </source>
</evidence>
<dbReference type="Gene3D" id="2.80.10.50">
    <property type="match status" value="1"/>
</dbReference>
<proteinExistence type="inferred from homology"/>
<dbReference type="Proteomes" id="UP000011682">
    <property type="component" value="Unassembled WGS sequence"/>
</dbReference>
<dbReference type="InterPro" id="IPR017853">
    <property type="entry name" value="GH"/>
</dbReference>
<dbReference type="EMBL" id="ANAH02000011">
    <property type="protein sequence ID" value="EPX60668.1"/>
    <property type="molecule type" value="Genomic_DNA"/>
</dbReference>
<dbReference type="eggNOG" id="COG4124">
    <property type="taxonomic scope" value="Bacteria"/>
</dbReference>
<dbReference type="PANTHER" id="PTHR40079">
    <property type="entry name" value="MANNAN ENDO-1,4-BETA-MANNOSIDASE E-RELATED"/>
    <property type="match status" value="1"/>
</dbReference>
<evidence type="ECO:0000256" key="1">
    <source>
        <dbReference type="ARBA" id="ARBA00007754"/>
    </source>
</evidence>
<feature type="active site" description="Nucleophile" evidence="4">
    <location>
        <position position="462"/>
    </location>
</feature>
<sequence>MAVRPSATRGPRAFQGFDPVNMGFDMTFRRNRPVLATLLVSFLAGCGAEEPSSGAPQVGHEETALAASLLTVNLQTWSGHYLVADKGGGAALQAYSTWAKEWETFTLSDLNGGTLQSGDLVTLRGVNGQWVSADKGGGGAVYVNAPHELGWEQFRVVKLNGTGTVASGDKIALQTSIGGQYVSAINAGGGDVLANAPAAKEWETLTFFIAGTGTPTTPKQRVLNYIQSISGSKTIAGQHNREPNWDPAKWTNTIHGTTGRWPGLWSGDFLYQQENIDSRWTMINEAKNQFNAGAIVQLMWHSCPPTQGEACGWDGGVKSRLSDSQWNELLTDGSNLNKIWKTRVDRLVPFLQDLKNNGVPVLFRPYHEMNQGVFWWGGRTGPQGTRRLYQMLHDYLTKTKGIDNLIWVWDVQDLSWNFNDYNPGDAYWDIAALDFYNGDGFTKAKYDAMLAVAGNKPIAIGECDRLPTSAELSSQPRWVFFMGWSELVYEKNSTTAIQNVYWAGNVLTREELPAWR</sequence>
<dbReference type="InterPro" id="IPR000805">
    <property type="entry name" value="Glyco_hydro_26"/>
</dbReference>
<dbReference type="CDD" id="cd00257">
    <property type="entry name" value="beta-trefoil_FSCN-like"/>
    <property type="match status" value="1"/>
</dbReference>
<feature type="active site" description="Proton donor" evidence="4">
    <location>
        <position position="368"/>
    </location>
</feature>
<gene>
    <name evidence="6" type="ORF">D187_001317</name>
</gene>
<protein>
    <recommendedName>
        <fullName evidence="5">GH26 domain-containing protein</fullName>
    </recommendedName>
</protein>
<feature type="domain" description="GH26" evidence="5">
    <location>
        <begin position="217"/>
        <end position="510"/>
    </location>
</feature>
<evidence type="ECO:0000256" key="4">
    <source>
        <dbReference type="PROSITE-ProRule" id="PRU01100"/>
    </source>
</evidence>
<dbReference type="AlphaFoldDB" id="S9QVJ7"/>
<evidence type="ECO:0000259" key="5">
    <source>
        <dbReference type="PROSITE" id="PS51764"/>
    </source>
</evidence>
<keyword evidence="7" id="KW-1185">Reference proteome</keyword>
<dbReference type="Gene3D" id="3.20.20.80">
    <property type="entry name" value="Glycosidases"/>
    <property type="match status" value="1"/>
</dbReference>
<comment type="similarity">
    <text evidence="1 4">Belongs to the glycosyl hydrolase 26 family.</text>
</comment>